<keyword evidence="1" id="KW-0808">Transferase</keyword>
<dbReference type="PATRIC" id="fig|37919.13.peg.8039"/>
<evidence type="ECO:0000313" key="2">
    <source>
        <dbReference type="Proteomes" id="UP000186108"/>
    </source>
</evidence>
<dbReference type="InterPro" id="IPR050509">
    <property type="entry name" value="CoA-transferase_III"/>
</dbReference>
<accession>A0A1B1KHY7</accession>
<keyword evidence="1" id="KW-0614">Plasmid</keyword>
<dbReference type="RefSeq" id="WP_065493666.1">
    <property type="nucleotide sequence ID" value="NZ_CP009112.1"/>
</dbReference>
<reference evidence="1 2" key="1">
    <citation type="submission" date="2014-07" db="EMBL/GenBank/DDBJ databases">
        <authorList>
            <person name="Zhang J.E."/>
            <person name="Yang H."/>
            <person name="Guo J."/>
            <person name="Deng Z."/>
            <person name="Luo H."/>
            <person name="Luo M."/>
            <person name="Zhao B."/>
        </authorList>
    </citation>
    <scope>NUCLEOTIDE SEQUENCE [LARGE SCALE GENOMIC DNA]</scope>
    <source>
        <strain evidence="1 2">1CP</strain>
        <plasmid evidence="2">Plasmid pr1cp1</plasmid>
    </source>
</reference>
<dbReference type="PANTHER" id="PTHR48228:SF5">
    <property type="entry name" value="ALPHA-METHYLACYL-COA RACEMASE"/>
    <property type="match status" value="1"/>
</dbReference>
<gene>
    <name evidence="1" type="ORF">R1CP_38165</name>
</gene>
<dbReference type="Pfam" id="PF02515">
    <property type="entry name" value="CoA_transf_3"/>
    <property type="match status" value="1"/>
</dbReference>
<dbReference type="GO" id="GO:0016740">
    <property type="term" value="F:transferase activity"/>
    <property type="evidence" value="ECO:0007669"/>
    <property type="project" value="UniProtKB-KW"/>
</dbReference>
<dbReference type="Proteomes" id="UP000186108">
    <property type="component" value="Plasmid pR1CP1"/>
</dbReference>
<dbReference type="InterPro" id="IPR003673">
    <property type="entry name" value="CoA-Trfase_fam_III"/>
</dbReference>
<dbReference type="Gene3D" id="3.30.1540.10">
    <property type="entry name" value="formyl-coa transferase, domain 3"/>
    <property type="match status" value="1"/>
</dbReference>
<organism evidence="1 2">
    <name type="scientific">Rhodococcus opacus</name>
    <name type="common">Nocardia opaca</name>
    <dbReference type="NCBI Taxonomy" id="37919"/>
    <lineage>
        <taxon>Bacteria</taxon>
        <taxon>Bacillati</taxon>
        <taxon>Actinomycetota</taxon>
        <taxon>Actinomycetes</taxon>
        <taxon>Mycobacteriales</taxon>
        <taxon>Nocardiaceae</taxon>
        <taxon>Rhodococcus</taxon>
    </lineage>
</organism>
<sequence length="365" mass="39474">MGTLDGIRIVEMSGLGPVPFAAMMFADMGADVVRIDAPPRNAEDPHDHEGPIWRGRGAVTLDLKSESENARARALINAADVVLEGFRPGVMERLGLGPEAFEESNPGLVFGRMTGWGQSGQLAAAAGHDINYLATGGILHYIARQGERPMPPLNLVGDYGGGGMLLVGGVLAALLERVRSGRGQVVDAAMLDGAALLMTSVLGWQGRGQWSEPPGTNMIDTGAPFYEVYTTNDGGHLAVGAIEPRFYRRLIDVLELSDVGLPDQFDRASWPETKKVFADAIARRTLSEWRAAFEGVDACVSPVLDLEQATADPHIHERQTYVRDGQFLHANPAPRFARTPSERGRDGIAESLEDVLERWKTVRAK</sequence>
<dbReference type="EMBL" id="CP009112">
    <property type="protein sequence ID" value="ANS32232.1"/>
    <property type="molecule type" value="Genomic_DNA"/>
</dbReference>
<proteinExistence type="predicted"/>
<dbReference type="PANTHER" id="PTHR48228">
    <property type="entry name" value="SUCCINYL-COA--D-CITRAMALATE COA-TRANSFERASE"/>
    <property type="match status" value="1"/>
</dbReference>
<protein>
    <submittedName>
        <fullName evidence="1">Putative acyl-CoA transferase/carnitine dehydratase</fullName>
    </submittedName>
</protein>
<geneLocation type="plasmid" evidence="2">
    <name>pr1cp1</name>
</geneLocation>
<evidence type="ECO:0000313" key="1">
    <source>
        <dbReference type="EMBL" id="ANS32232.1"/>
    </source>
</evidence>
<dbReference type="InterPro" id="IPR044855">
    <property type="entry name" value="CoA-Trfase_III_dom3_sf"/>
</dbReference>
<dbReference type="SUPFAM" id="SSF89796">
    <property type="entry name" value="CoA-transferase family III (CaiB/BaiF)"/>
    <property type="match status" value="1"/>
</dbReference>
<dbReference type="Gene3D" id="3.40.50.10540">
    <property type="entry name" value="Crotonobetainyl-coa:carnitine coa-transferase, domain 1"/>
    <property type="match status" value="1"/>
</dbReference>
<name>A0A1B1KHY7_RHOOP</name>
<dbReference type="InterPro" id="IPR023606">
    <property type="entry name" value="CoA-Trfase_III_dom_1_sf"/>
</dbReference>
<dbReference type="AlphaFoldDB" id="A0A1B1KHY7"/>